<reference evidence="2 3" key="1">
    <citation type="submission" date="2024-01" db="EMBL/GenBank/DDBJ databases">
        <authorList>
            <person name="Alioto T."/>
            <person name="Alioto T."/>
            <person name="Gomez Garrido J."/>
        </authorList>
    </citation>
    <scope>NUCLEOTIDE SEQUENCE [LARGE SCALE GENOMIC DNA]</scope>
</reference>
<evidence type="ECO:0000313" key="3">
    <source>
        <dbReference type="Proteomes" id="UP001314229"/>
    </source>
</evidence>
<evidence type="ECO:0000256" key="1">
    <source>
        <dbReference type="SAM" id="MobiDB-lite"/>
    </source>
</evidence>
<sequence>MASNSVGGIWGHCRSVGQSCKLKADERSEGSLKETAAVPQPPPSASGWTDMGQPNSKPGLSRISVLFSPSPG</sequence>
<accession>A0AAV1MSW2</accession>
<dbReference type="AlphaFoldDB" id="A0AAV1MSW2"/>
<comment type="caution">
    <text evidence="2">The sequence shown here is derived from an EMBL/GenBank/DDBJ whole genome shotgun (WGS) entry which is preliminary data.</text>
</comment>
<feature type="region of interest" description="Disordered" evidence="1">
    <location>
        <begin position="23"/>
        <end position="72"/>
    </location>
</feature>
<organism evidence="2 3">
    <name type="scientific">Scomber scombrus</name>
    <name type="common">Atlantic mackerel</name>
    <name type="synonym">Scomber vernalis</name>
    <dbReference type="NCBI Taxonomy" id="13677"/>
    <lineage>
        <taxon>Eukaryota</taxon>
        <taxon>Metazoa</taxon>
        <taxon>Chordata</taxon>
        <taxon>Craniata</taxon>
        <taxon>Vertebrata</taxon>
        <taxon>Euteleostomi</taxon>
        <taxon>Actinopterygii</taxon>
        <taxon>Neopterygii</taxon>
        <taxon>Teleostei</taxon>
        <taxon>Neoteleostei</taxon>
        <taxon>Acanthomorphata</taxon>
        <taxon>Pelagiaria</taxon>
        <taxon>Scombriformes</taxon>
        <taxon>Scombridae</taxon>
        <taxon>Scomber</taxon>
    </lineage>
</organism>
<name>A0AAV1MSW2_SCOSC</name>
<feature type="compositionally biased region" description="Basic and acidic residues" evidence="1">
    <location>
        <begin position="23"/>
        <end position="32"/>
    </location>
</feature>
<evidence type="ECO:0000313" key="2">
    <source>
        <dbReference type="EMBL" id="CAK6949666.1"/>
    </source>
</evidence>
<proteinExistence type="predicted"/>
<gene>
    <name evidence="2" type="ORF">FSCOSCO3_A007963</name>
</gene>
<dbReference type="Proteomes" id="UP001314229">
    <property type="component" value="Unassembled WGS sequence"/>
</dbReference>
<protein>
    <submittedName>
        <fullName evidence="2">Uncharacterized protein</fullName>
    </submittedName>
</protein>
<dbReference type="EMBL" id="CAWUFR010000001">
    <property type="protein sequence ID" value="CAK6949666.1"/>
    <property type="molecule type" value="Genomic_DNA"/>
</dbReference>
<keyword evidence="3" id="KW-1185">Reference proteome</keyword>
<feature type="non-terminal residue" evidence="2">
    <location>
        <position position="72"/>
    </location>
</feature>